<dbReference type="SUPFAM" id="SSF54495">
    <property type="entry name" value="UBC-like"/>
    <property type="match status" value="1"/>
</dbReference>
<dbReference type="GO" id="GO:0061630">
    <property type="term" value="F:ubiquitin protein ligase activity"/>
    <property type="evidence" value="ECO:0007669"/>
    <property type="project" value="UniProtKB-EC"/>
</dbReference>
<dbReference type="Pfam" id="PF01485">
    <property type="entry name" value="IBR"/>
    <property type="match status" value="1"/>
</dbReference>
<dbReference type="InterPro" id="IPR001841">
    <property type="entry name" value="Znf_RING"/>
</dbReference>
<dbReference type="Gene3D" id="3.10.110.10">
    <property type="entry name" value="Ubiquitin Conjugating Enzyme"/>
    <property type="match status" value="1"/>
</dbReference>
<dbReference type="PROSITE" id="PS00518">
    <property type="entry name" value="ZF_RING_1"/>
    <property type="match status" value="1"/>
</dbReference>
<dbReference type="OrthoDB" id="1431934at2759"/>
<dbReference type="CDD" id="cd20341">
    <property type="entry name" value="BRcat_RBR_RNF14"/>
    <property type="match status" value="1"/>
</dbReference>
<proteinExistence type="inferred from homology"/>
<dbReference type="Proteomes" id="UP000813824">
    <property type="component" value="Unassembled WGS sequence"/>
</dbReference>
<dbReference type="PROSITE" id="PS51873">
    <property type="entry name" value="TRIAD"/>
    <property type="match status" value="1"/>
</dbReference>
<protein>
    <recommendedName>
        <fullName evidence="3">RBR-type E3 ubiquitin transferase</fullName>
        <ecNumber evidence="3">2.3.2.31</ecNumber>
    </recommendedName>
</protein>
<dbReference type="InterPro" id="IPR016135">
    <property type="entry name" value="UBQ-conjugating_enzyme/RWD"/>
</dbReference>
<dbReference type="SUPFAM" id="SSF57850">
    <property type="entry name" value="RING/U-box"/>
    <property type="match status" value="3"/>
</dbReference>
<dbReference type="CDD" id="cd20354">
    <property type="entry name" value="Rcat_RBR_RNF14"/>
    <property type="match status" value="1"/>
</dbReference>
<feature type="domain" description="RWD" evidence="13">
    <location>
        <begin position="14"/>
        <end position="139"/>
    </location>
</feature>
<dbReference type="InterPro" id="IPR017907">
    <property type="entry name" value="Znf_RING_CS"/>
</dbReference>
<evidence type="ECO:0000256" key="6">
    <source>
        <dbReference type="ARBA" id="ARBA00022737"/>
    </source>
</evidence>
<dbReference type="CDD" id="cd23820">
    <property type="entry name" value="RWD_RNF14"/>
    <property type="match status" value="1"/>
</dbReference>
<dbReference type="GO" id="GO:0016567">
    <property type="term" value="P:protein ubiquitination"/>
    <property type="evidence" value="ECO:0007669"/>
    <property type="project" value="InterPro"/>
</dbReference>
<evidence type="ECO:0000256" key="3">
    <source>
        <dbReference type="ARBA" id="ARBA00012251"/>
    </source>
</evidence>
<keyword evidence="5" id="KW-0479">Metal-binding</keyword>
<evidence type="ECO:0000256" key="8">
    <source>
        <dbReference type="ARBA" id="ARBA00022786"/>
    </source>
</evidence>
<accession>A0A8K0UND7</accession>
<evidence type="ECO:0000259" key="13">
    <source>
        <dbReference type="PROSITE" id="PS50908"/>
    </source>
</evidence>
<dbReference type="SMART" id="SM00647">
    <property type="entry name" value="IBR"/>
    <property type="match status" value="2"/>
</dbReference>
<dbReference type="InterPro" id="IPR002867">
    <property type="entry name" value="IBR_dom"/>
</dbReference>
<dbReference type="GO" id="GO:0008270">
    <property type="term" value="F:zinc ion binding"/>
    <property type="evidence" value="ECO:0007669"/>
    <property type="project" value="UniProtKB-KW"/>
</dbReference>
<evidence type="ECO:0000256" key="5">
    <source>
        <dbReference type="ARBA" id="ARBA00022723"/>
    </source>
</evidence>
<keyword evidence="7 11" id="KW-0863">Zinc-finger</keyword>
<comment type="caution">
    <text evidence="15">The sequence shown here is derived from an EMBL/GenBank/DDBJ whole genome shotgun (WGS) entry which is preliminary data.</text>
</comment>
<keyword evidence="6" id="KW-0677">Repeat</keyword>
<evidence type="ECO:0000313" key="16">
    <source>
        <dbReference type="Proteomes" id="UP000813824"/>
    </source>
</evidence>
<feature type="domain" description="RING-type" evidence="14">
    <location>
        <begin position="182"/>
        <end position="439"/>
    </location>
</feature>
<dbReference type="Pfam" id="PF05773">
    <property type="entry name" value="RWD"/>
    <property type="match status" value="1"/>
</dbReference>
<dbReference type="PROSITE" id="PS50089">
    <property type="entry name" value="ZF_RING_2"/>
    <property type="match status" value="1"/>
</dbReference>
<evidence type="ECO:0000259" key="14">
    <source>
        <dbReference type="PROSITE" id="PS51873"/>
    </source>
</evidence>
<name>A0A8K0UND7_9AGAR</name>
<dbReference type="Gene3D" id="1.20.120.1750">
    <property type="match status" value="1"/>
</dbReference>
<dbReference type="InterPro" id="IPR006575">
    <property type="entry name" value="RWD_dom"/>
</dbReference>
<gene>
    <name evidence="15" type="ORF">BXZ70DRAFT_157835</name>
</gene>
<evidence type="ECO:0000256" key="11">
    <source>
        <dbReference type="PROSITE-ProRule" id="PRU00175"/>
    </source>
</evidence>
<dbReference type="SMART" id="SM00184">
    <property type="entry name" value="RING"/>
    <property type="match status" value="2"/>
</dbReference>
<dbReference type="Gene3D" id="3.30.40.10">
    <property type="entry name" value="Zinc/RING finger domain, C3HC4 (zinc finger)"/>
    <property type="match status" value="1"/>
</dbReference>
<reference evidence="15" key="1">
    <citation type="journal article" date="2021" name="New Phytol.">
        <title>Evolutionary innovations through gain and loss of genes in the ectomycorrhizal Boletales.</title>
        <authorList>
            <person name="Wu G."/>
            <person name="Miyauchi S."/>
            <person name="Morin E."/>
            <person name="Kuo A."/>
            <person name="Drula E."/>
            <person name="Varga T."/>
            <person name="Kohler A."/>
            <person name="Feng B."/>
            <person name="Cao Y."/>
            <person name="Lipzen A."/>
            <person name="Daum C."/>
            <person name="Hundley H."/>
            <person name="Pangilinan J."/>
            <person name="Johnson J."/>
            <person name="Barry K."/>
            <person name="LaButti K."/>
            <person name="Ng V."/>
            <person name="Ahrendt S."/>
            <person name="Min B."/>
            <person name="Choi I.G."/>
            <person name="Park H."/>
            <person name="Plett J.M."/>
            <person name="Magnuson J."/>
            <person name="Spatafora J.W."/>
            <person name="Nagy L.G."/>
            <person name="Henrissat B."/>
            <person name="Grigoriev I.V."/>
            <person name="Yang Z.L."/>
            <person name="Xu J."/>
            <person name="Martin F.M."/>
        </authorList>
    </citation>
    <scope>NUCLEOTIDE SEQUENCE</scope>
    <source>
        <strain evidence="15">KKN 215</strain>
    </source>
</reference>
<evidence type="ECO:0000256" key="7">
    <source>
        <dbReference type="ARBA" id="ARBA00022771"/>
    </source>
</evidence>
<evidence type="ECO:0000313" key="15">
    <source>
        <dbReference type="EMBL" id="KAH8100545.1"/>
    </source>
</evidence>
<dbReference type="EMBL" id="JAEVFJ010000015">
    <property type="protein sequence ID" value="KAH8100545.1"/>
    <property type="molecule type" value="Genomic_DNA"/>
</dbReference>
<dbReference type="InterPro" id="IPR047548">
    <property type="entry name" value="Rcat_RBR_RNF14"/>
</dbReference>
<keyword evidence="8" id="KW-0833">Ubl conjugation pathway</keyword>
<feature type="domain" description="RING-type" evidence="12">
    <location>
        <begin position="186"/>
        <end position="231"/>
    </location>
</feature>
<comment type="pathway">
    <text evidence="2">Protein modification; protein ubiquitination.</text>
</comment>
<dbReference type="EC" id="2.3.2.31" evidence="3"/>
<sequence>MSVDEMECVSLQSEEWEVLASIYPDYVSNNTSRGVLKLEIPIEFPEPCIVTSLDEDITPAPNTFLPRLSILPPLLLDIILPPAYPMHAPPQILSIHATHSWLPPKYTMDLRKYMVEMWNVGEGVLYSWVEWIRGGEFLDVLELTSLVGRDRHVRIPYPEFKILLPFLMAYEDSTQMARFSQNAYNCQVCLTSIKGARCFLLSCSHVFCRSCIEDFWRLCVTEGTIDRVGCPDPDCVKEKREANEEEIRRVFTEEEIRRWKWLRQKRMLERDPGMVHCPMTVCQTAISQPANIQELEGTGWERLRTCPQCDYSFCVYCKRTWHGPLTECPLASTDQFVQEYLDHPEDSEARMLIERRYGKANMRRLVARHQEELANREWMQQSTTTCPSCRVRVEKSFGCNHMTCAKCGQHFCYRCGNKLRATDPYQHFSTPGQSCFNKLFDQDEIENEWQPVEGFALL</sequence>
<dbReference type="InterPro" id="IPR013083">
    <property type="entry name" value="Znf_RING/FYVE/PHD"/>
</dbReference>
<evidence type="ECO:0000256" key="2">
    <source>
        <dbReference type="ARBA" id="ARBA00004906"/>
    </source>
</evidence>
<dbReference type="InterPro" id="IPR044066">
    <property type="entry name" value="TRIAD_supradom"/>
</dbReference>
<dbReference type="PROSITE" id="PS50908">
    <property type="entry name" value="RWD"/>
    <property type="match status" value="1"/>
</dbReference>
<evidence type="ECO:0000256" key="4">
    <source>
        <dbReference type="ARBA" id="ARBA00022679"/>
    </source>
</evidence>
<keyword evidence="16" id="KW-1185">Reference proteome</keyword>
<dbReference type="PANTHER" id="PTHR11685">
    <property type="entry name" value="RBR FAMILY RING FINGER AND IBR DOMAIN-CONTAINING"/>
    <property type="match status" value="1"/>
</dbReference>
<dbReference type="SMART" id="SM00591">
    <property type="entry name" value="RWD"/>
    <property type="match status" value="1"/>
</dbReference>
<comment type="catalytic activity">
    <reaction evidence="1">
        <text>[E2 ubiquitin-conjugating enzyme]-S-ubiquitinyl-L-cysteine + [acceptor protein]-L-lysine = [E2 ubiquitin-conjugating enzyme]-L-cysteine + [acceptor protein]-N(6)-ubiquitinyl-L-lysine.</text>
        <dbReference type="EC" id="2.3.2.31"/>
    </reaction>
</comment>
<evidence type="ECO:0000256" key="9">
    <source>
        <dbReference type="ARBA" id="ARBA00022833"/>
    </source>
</evidence>
<dbReference type="Pfam" id="PF22191">
    <property type="entry name" value="IBR_1"/>
    <property type="match status" value="1"/>
</dbReference>
<dbReference type="InterPro" id="IPR031127">
    <property type="entry name" value="E3_UB_ligase_RBR"/>
</dbReference>
<keyword evidence="9" id="KW-0862">Zinc</keyword>
<evidence type="ECO:0000256" key="1">
    <source>
        <dbReference type="ARBA" id="ARBA00001798"/>
    </source>
</evidence>
<dbReference type="AlphaFoldDB" id="A0A8K0UND7"/>
<comment type="similarity">
    <text evidence="10">Belongs to the RBR family. RNF14 subfamily.</text>
</comment>
<evidence type="ECO:0000256" key="10">
    <source>
        <dbReference type="ARBA" id="ARBA00044508"/>
    </source>
</evidence>
<organism evidence="15 16">
    <name type="scientific">Cristinia sonorae</name>
    <dbReference type="NCBI Taxonomy" id="1940300"/>
    <lineage>
        <taxon>Eukaryota</taxon>
        <taxon>Fungi</taxon>
        <taxon>Dikarya</taxon>
        <taxon>Basidiomycota</taxon>
        <taxon>Agaricomycotina</taxon>
        <taxon>Agaricomycetes</taxon>
        <taxon>Agaricomycetidae</taxon>
        <taxon>Agaricales</taxon>
        <taxon>Pleurotineae</taxon>
        <taxon>Stephanosporaceae</taxon>
        <taxon>Cristinia</taxon>
    </lineage>
</organism>
<evidence type="ECO:0000259" key="12">
    <source>
        <dbReference type="PROSITE" id="PS50089"/>
    </source>
</evidence>
<keyword evidence="4" id="KW-0808">Transferase</keyword>